<keyword evidence="2" id="KW-1185">Reference proteome</keyword>
<reference evidence="1 2" key="1">
    <citation type="submission" date="2021-07" db="EMBL/GenBank/DDBJ databases">
        <authorList>
            <person name="Palmer J.M."/>
        </authorList>
    </citation>
    <scope>NUCLEOTIDE SEQUENCE [LARGE SCALE GENOMIC DNA]</scope>
    <source>
        <strain evidence="1 2">AT_MEX2019</strain>
        <tissue evidence="1">Muscle</tissue>
    </source>
</reference>
<accession>A0ABU7A4R6</accession>
<proteinExistence type="predicted"/>
<gene>
    <name evidence="1" type="ORF">ATANTOWER_003529</name>
</gene>
<sequence>MTKVTRQSGENTEQVWAWGAGRLKTKDQTREMDHCERQGREISRAQDDFLHSSVLDLLFVTETLLCTDKEVLRIQQAVVFIEDAIHYRSINHRVDTSSLHLYRWYYSRICQCGLATCPGVPCLSPAGYRHQPPCDPICKKRV</sequence>
<dbReference type="EMBL" id="JAHUTI010001378">
    <property type="protein sequence ID" value="MED6232868.1"/>
    <property type="molecule type" value="Genomic_DNA"/>
</dbReference>
<protein>
    <submittedName>
        <fullName evidence="1">Uncharacterized protein</fullName>
    </submittedName>
</protein>
<dbReference type="Proteomes" id="UP001345963">
    <property type="component" value="Unassembled WGS sequence"/>
</dbReference>
<evidence type="ECO:0000313" key="2">
    <source>
        <dbReference type="Proteomes" id="UP001345963"/>
    </source>
</evidence>
<organism evidence="1 2">
    <name type="scientific">Ataeniobius toweri</name>
    <dbReference type="NCBI Taxonomy" id="208326"/>
    <lineage>
        <taxon>Eukaryota</taxon>
        <taxon>Metazoa</taxon>
        <taxon>Chordata</taxon>
        <taxon>Craniata</taxon>
        <taxon>Vertebrata</taxon>
        <taxon>Euteleostomi</taxon>
        <taxon>Actinopterygii</taxon>
        <taxon>Neopterygii</taxon>
        <taxon>Teleostei</taxon>
        <taxon>Neoteleostei</taxon>
        <taxon>Acanthomorphata</taxon>
        <taxon>Ovalentaria</taxon>
        <taxon>Atherinomorphae</taxon>
        <taxon>Cyprinodontiformes</taxon>
        <taxon>Goodeidae</taxon>
        <taxon>Ataeniobius</taxon>
    </lineage>
</organism>
<comment type="caution">
    <text evidence="1">The sequence shown here is derived from an EMBL/GenBank/DDBJ whole genome shotgun (WGS) entry which is preliminary data.</text>
</comment>
<name>A0ABU7A4R6_9TELE</name>
<dbReference type="PANTHER" id="PTHR46768:SF1">
    <property type="entry name" value="TWO PORE CHANNEL PROTEIN 2"/>
    <property type="match status" value="1"/>
</dbReference>
<evidence type="ECO:0000313" key="1">
    <source>
        <dbReference type="EMBL" id="MED6232868.1"/>
    </source>
</evidence>
<dbReference type="PANTHER" id="PTHR46768">
    <property type="entry name" value="TWO PORE CALCIUM CHANNEL PROTEIN 2"/>
    <property type="match status" value="1"/>
</dbReference>
<dbReference type="InterPro" id="IPR028798">
    <property type="entry name" value="TPC2"/>
</dbReference>